<dbReference type="AlphaFoldDB" id="A0AAP0PGR1"/>
<feature type="compositionally biased region" description="Basic and acidic residues" evidence="1">
    <location>
        <begin position="147"/>
        <end position="159"/>
    </location>
</feature>
<dbReference type="Proteomes" id="UP001419268">
    <property type="component" value="Unassembled WGS sequence"/>
</dbReference>
<protein>
    <submittedName>
        <fullName evidence="2">Uncharacterized protein</fullName>
    </submittedName>
</protein>
<evidence type="ECO:0000313" key="2">
    <source>
        <dbReference type="EMBL" id="KAK9140395.1"/>
    </source>
</evidence>
<reference evidence="2 3" key="1">
    <citation type="submission" date="2024-01" db="EMBL/GenBank/DDBJ databases">
        <title>Genome assemblies of Stephania.</title>
        <authorList>
            <person name="Yang L."/>
        </authorList>
    </citation>
    <scope>NUCLEOTIDE SEQUENCE [LARGE SCALE GENOMIC DNA]</scope>
    <source>
        <strain evidence="2">JXDWG</strain>
        <tissue evidence="2">Leaf</tissue>
    </source>
</reference>
<feature type="compositionally biased region" description="Basic and acidic residues" evidence="1">
    <location>
        <begin position="12"/>
        <end position="32"/>
    </location>
</feature>
<dbReference type="EMBL" id="JBBNAG010000004">
    <property type="protein sequence ID" value="KAK9140395.1"/>
    <property type="molecule type" value="Genomic_DNA"/>
</dbReference>
<evidence type="ECO:0000256" key="1">
    <source>
        <dbReference type="SAM" id="MobiDB-lite"/>
    </source>
</evidence>
<accession>A0AAP0PGR1</accession>
<comment type="caution">
    <text evidence="2">The sequence shown here is derived from an EMBL/GenBank/DDBJ whole genome shotgun (WGS) entry which is preliminary data.</text>
</comment>
<organism evidence="2 3">
    <name type="scientific">Stephania cephalantha</name>
    <dbReference type="NCBI Taxonomy" id="152367"/>
    <lineage>
        <taxon>Eukaryota</taxon>
        <taxon>Viridiplantae</taxon>
        <taxon>Streptophyta</taxon>
        <taxon>Embryophyta</taxon>
        <taxon>Tracheophyta</taxon>
        <taxon>Spermatophyta</taxon>
        <taxon>Magnoliopsida</taxon>
        <taxon>Ranunculales</taxon>
        <taxon>Menispermaceae</taxon>
        <taxon>Menispermoideae</taxon>
        <taxon>Cissampelideae</taxon>
        <taxon>Stephania</taxon>
    </lineage>
</organism>
<feature type="region of interest" description="Disordered" evidence="1">
    <location>
        <begin position="1"/>
        <end position="32"/>
    </location>
</feature>
<feature type="region of interest" description="Disordered" evidence="1">
    <location>
        <begin position="147"/>
        <end position="173"/>
    </location>
</feature>
<keyword evidence="3" id="KW-1185">Reference proteome</keyword>
<gene>
    <name evidence="2" type="ORF">Scep_010076</name>
</gene>
<feature type="compositionally biased region" description="Basic residues" evidence="1">
    <location>
        <begin position="1"/>
        <end position="11"/>
    </location>
</feature>
<feature type="compositionally biased region" description="Low complexity" evidence="1">
    <location>
        <begin position="164"/>
        <end position="173"/>
    </location>
</feature>
<sequence length="173" mass="18914">MHRERPRKIGNKKKEIKKDRERKTGRKIERDTESSRKVSDLLFLLIVVVRVVVVGRHVRPWNARPPWPKGVRKKMAGVSPRPSTSDVRAPKLAEGERAAIGKRFRAGGGAVRERRPAAKCGVAVIAQGKAAGRAAVVARGGDGDIAIRRPSKDDGEIGRRARGAAKAADVVKR</sequence>
<feature type="region of interest" description="Disordered" evidence="1">
    <location>
        <begin position="70"/>
        <end position="91"/>
    </location>
</feature>
<proteinExistence type="predicted"/>
<evidence type="ECO:0000313" key="3">
    <source>
        <dbReference type="Proteomes" id="UP001419268"/>
    </source>
</evidence>
<name>A0AAP0PGR1_9MAGN</name>